<dbReference type="RefSeq" id="WP_152898189.1">
    <property type="nucleotide sequence ID" value="NZ_WHUV01000002.1"/>
</dbReference>
<accession>A0A7X1U4V1</accession>
<evidence type="ECO:0000313" key="2">
    <source>
        <dbReference type="Proteomes" id="UP000486534"/>
    </source>
</evidence>
<organism evidence="1 2">
    <name type="scientific">Pseudomonas piscis</name>
    <dbReference type="NCBI Taxonomy" id="2614538"/>
    <lineage>
        <taxon>Bacteria</taxon>
        <taxon>Pseudomonadati</taxon>
        <taxon>Pseudomonadota</taxon>
        <taxon>Gammaproteobacteria</taxon>
        <taxon>Pseudomonadales</taxon>
        <taxon>Pseudomonadaceae</taxon>
        <taxon>Pseudomonas</taxon>
    </lineage>
</organism>
<sequence>MTREFSYVWLLPLLERPWARVMADLPGAVGELKIDAPLPEPLSLRELLLTALGSGSPYWPRCAAQWLEQGFPLDHGLCTRLLELVHGKAFEQSVGQRLGALAKRWLRQHLPTP</sequence>
<dbReference type="AlphaFoldDB" id="A0A7X1U4V1"/>
<dbReference type="EMBL" id="WHUV01000002">
    <property type="protein sequence ID" value="MQA54887.1"/>
    <property type="molecule type" value="Genomic_DNA"/>
</dbReference>
<name>A0A7X1U4V1_9PSED</name>
<reference evidence="1 2" key="1">
    <citation type="submission" date="2019-10" db="EMBL/GenBank/DDBJ databases">
        <title>Pseudomonas dajingensis sp. nov., isolated from the profound head ulcers of farmed Murray cod (Maccullochella peelii peelii).</title>
        <authorList>
            <person name="Liu Y."/>
        </authorList>
    </citation>
    <scope>NUCLEOTIDE SEQUENCE [LARGE SCALE GENOMIC DNA]</scope>
    <source>
        <strain evidence="1 2">MC042</strain>
    </source>
</reference>
<gene>
    <name evidence="1" type="ORF">GDH07_16340</name>
</gene>
<proteinExistence type="predicted"/>
<comment type="caution">
    <text evidence="1">The sequence shown here is derived from an EMBL/GenBank/DDBJ whole genome shotgun (WGS) entry which is preliminary data.</text>
</comment>
<protein>
    <submittedName>
        <fullName evidence="1">Uncharacterized protein</fullName>
    </submittedName>
</protein>
<dbReference type="Proteomes" id="UP000486534">
    <property type="component" value="Unassembled WGS sequence"/>
</dbReference>
<evidence type="ECO:0000313" key="1">
    <source>
        <dbReference type="EMBL" id="MQA54887.1"/>
    </source>
</evidence>